<dbReference type="Proteomes" id="UP000054995">
    <property type="component" value="Unassembled WGS sequence"/>
</dbReference>
<reference evidence="1 2" key="1">
    <citation type="submission" date="2015-01" db="EMBL/GenBank/DDBJ databases">
        <title>Evolution of Trichinella species and genotypes.</title>
        <authorList>
            <person name="Korhonen P.K."/>
            <person name="Edoardo P."/>
            <person name="Giuseppe L.R."/>
            <person name="Gasser R.B."/>
        </authorList>
    </citation>
    <scope>NUCLEOTIDE SEQUENCE [LARGE SCALE GENOMIC DNA]</scope>
    <source>
        <strain evidence="1">ISS470</strain>
    </source>
</reference>
<dbReference type="EMBL" id="JYDT01000214">
    <property type="protein sequence ID" value="KRY81626.1"/>
    <property type="molecule type" value="Genomic_DNA"/>
</dbReference>
<proteinExistence type="predicted"/>
<dbReference type="AlphaFoldDB" id="A0A0V1F5Z5"/>
<name>A0A0V1F5Z5_TRIPS</name>
<evidence type="ECO:0000313" key="1">
    <source>
        <dbReference type="EMBL" id="KRY81626.1"/>
    </source>
</evidence>
<sequence>MQETRVRSVLQQGPSLSYKSLLVIKTSHDWPDLRTERSSGRVFGATRKAHNVFSFQKEHFQLSLAYLADIFEALNSLNLKLQGRTQMLWLTLIFEDLKRKIKGHLKSLQDEIFLNFTGAELSNLIYKLVSDPFLVNIEDLPQDLQEEAIELQFNNRAKGSFEGVRFENFSVKLQAKYPKISSQSLCILVTFSSTYLCETGFSALMTLNTQHRIKSNVECDL</sequence>
<accession>A0A0V1F5Z5</accession>
<dbReference type="OrthoDB" id="10062525at2759"/>
<dbReference type="PANTHER" id="PTHR45913">
    <property type="entry name" value="EPM2A-INTERACTING PROTEIN 1"/>
    <property type="match status" value="1"/>
</dbReference>
<evidence type="ECO:0000313" key="2">
    <source>
        <dbReference type="Proteomes" id="UP000054995"/>
    </source>
</evidence>
<dbReference type="PANTHER" id="PTHR45913:SF19">
    <property type="entry name" value="LOW QUALITY PROTEIN: ZINC FINGER BED DOMAIN-CONTAINING PROTEIN 5-LIKE"/>
    <property type="match status" value="1"/>
</dbReference>
<protein>
    <submittedName>
        <fullName evidence="1">Protein ZBED8</fullName>
    </submittedName>
</protein>
<gene>
    <name evidence="1" type="primary">ZBED8</name>
    <name evidence="1" type="ORF">T4D_4993</name>
</gene>
<comment type="caution">
    <text evidence="1">The sequence shown here is derived from an EMBL/GenBank/DDBJ whole genome shotgun (WGS) entry which is preliminary data.</text>
</comment>
<organism evidence="1 2">
    <name type="scientific">Trichinella pseudospiralis</name>
    <name type="common">Parasitic roundworm</name>
    <dbReference type="NCBI Taxonomy" id="6337"/>
    <lineage>
        <taxon>Eukaryota</taxon>
        <taxon>Metazoa</taxon>
        <taxon>Ecdysozoa</taxon>
        <taxon>Nematoda</taxon>
        <taxon>Enoplea</taxon>
        <taxon>Dorylaimia</taxon>
        <taxon>Trichinellida</taxon>
        <taxon>Trichinellidae</taxon>
        <taxon>Trichinella</taxon>
    </lineage>
</organism>
<keyword evidence="2" id="KW-1185">Reference proteome</keyword>